<dbReference type="GO" id="GO:0005886">
    <property type="term" value="C:plasma membrane"/>
    <property type="evidence" value="ECO:0007669"/>
    <property type="project" value="UniProtKB-SubCell"/>
</dbReference>
<evidence type="ECO:0000256" key="3">
    <source>
        <dbReference type="ARBA" id="ARBA00022475"/>
    </source>
</evidence>
<feature type="transmembrane region" description="Helical" evidence="8">
    <location>
        <begin position="388"/>
        <end position="408"/>
    </location>
</feature>
<feature type="transmembrane region" description="Helical" evidence="8">
    <location>
        <begin position="170"/>
        <end position="192"/>
    </location>
</feature>
<feature type="transmembrane region" description="Helical" evidence="8">
    <location>
        <begin position="350"/>
        <end position="376"/>
    </location>
</feature>
<dbReference type="PANTHER" id="PTHR43528:SF7">
    <property type="entry name" value="MFS TRANSPORTER"/>
    <property type="match status" value="1"/>
</dbReference>
<evidence type="ECO:0000256" key="5">
    <source>
        <dbReference type="ARBA" id="ARBA00022847"/>
    </source>
</evidence>
<dbReference type="AlphaFoldDB" id="A0AAU6PVS1"/>
<dbReference type="KEGG" id="prae:MN210_17865"/>
<sequence length="457" mass="49775">MENIIRTRDAALNKGDIAELLCDDSKVARNQIIFICLSYALAAFDFIIYLKLAPTIGTVFFPATDSALLIQLKLIGLVSVGFLSRPLGALLIGRYGDKRGRKPALMLSVSFLSITTFLVAFLPTYAQIGVVAPILFLVIRILQGIAFGAHAPLSWVFIAEHAPKDRLVTYCSLAVAGGIFGSMLAVTCAKVLTGTLDSGAMLSYGWRIPALIGGLFGGLSFLIWPHVKETPIFTNANHNQSANPSTLETQPFVTRSSALMLSIVLSFVRASLIMVIMLLLPKLIALKFYNDPSFLINASLVALVMQILGCVIYGILADKMGTGKVFMLGSMALIVQIWVLYAYLSNGHELYILPMYGLLGFCTGMIGLCTAIFVQVFPTEVRLTAVSVVYNVISALLGAVLPFLLFYATRRIGVAPALYLTFIGMISFIVGFHLYHRETFGELYTGSSNTKKYSLKR</sequence>
<keyword evidence="5" id="KW-0769">Symport</keyword>
<dbReference type="GO" id="GO:0015293">
    <property type="term" value="F:symporter activity"/>
    <property type="evidence" value="ECO:0007669"/>
    <property type="project" value="UniProtKB-KW"/>
</dbReference>
<keyword evidence="7 8" id="KW-0472">Membrane</keyword>
<evidence type="ECO:0000259" key="9">
    <source>
        <dbReference type="PROSITE" id="PS50850"/>
    </source>
</evidence>
<dbReference type="PROSITE" id="PS50850">
    <property type="entry name" value="MFS"/>
    <property type="match status" value="1"/>
</dbReference>
<feature type="transmembrane region" description="Helical" evidence="8">
    <location>
        <begin position="104"/>
        <end position="128"/>
    </location>
</feature>
<feature type="transmembrane region" description="Helical" evidence="8">
    <location>
        <begin position="414"/>
        <end position="435"/>
    </location>
</feature>
<evidence type="ECO:0000256" key="8">
    <source>
        <dbReference type="SAM" id="Phobius"/>
    </source>
</evidence>
<dbReference type="EMBL" id="CP093310">
    <property type="protein sequence ID" value="WXX24532.1"/>
    <property type="molecule type" value="Genomic_DNA"/>
</dbReference>
<keyword evidence="6 8" id="KW-1133">Transmembrane helix</keyword>
<dbReference type="RefSeq" id="WP_338412550.1">
    <property type="nucleotide sequence ID" value="NZ_CP093310.2"/>
</dbReference>
<feature type="transmembrane region" description="Helical" evidence="8">
    <location>
        <begin position="204"/>
        <end position="224"/>
    </location>
</feature>
<protein>
    <submittedName>
        <fullName evidence="10">MFS transporter</fullName>
    </submittedName>
</protein>
<keyword evidence="11" id="KW-1185">Reference proteome</keyword>
<comment type="subcellular location">
    <subcellularLocation>
        <location evidence="1">Cell membrane</location>
        <topology evidence="1">Multi-pass membrane protein</topology>
    </subcellularLocation>
</comment>
<reference evidence="10" key="1">
    <citation type="submission" date="2024-03" db="EMBL/GenBank/DDBJ databases">
        <title>Psychrobacter raelis sp. nov. isolated from a dog with peritonitis.</title>
        <authorList>
            <person name="Schiavone A."/>
            <person name="Manzulli V."/>
            <person name="Camarda A."/>
            <person name="Cafiero M.A."/>
            <person name="Vasco I."/>
            <person name="Marino L."/>
            <person name="Pennuzzi G."/>
            <person name="Serrecchia L."/>
            <person name="Galante D."/>
            <person name="Pugliese N."/>
        </authorList>
    </citation>
    <scope>NUCLEOTIDE SEQUENCE</scope>
    <source>
        <strain evidence="10">PraFG1</strain>
    </source>
</reference>
<feature type="transmembrane region" description="Helical" evidence="8">
    <location>
        <begin position="134"/>
        <end position="158"/>
    </location>
</feature>
<organism evidence="10 11">
    <name type="scientific">Psychrobacter raelei</name>
    <dbReference type="NCBI Taxonomy" id="2565531"/>
    <lineage>
        <taxon>Bacteria</taxon>
        <taxon>Pseudomonadati</taxon>
        <taxon>Pseudomonadota</taxon>
        <taxon>Gammaproteobacteria</taxon>
        <taxon>Moraxellales</taxon>
        <taxon>Moraxellaceae</taxon>
        <taxon>Psychrobacter</taxon>
    </lineage>
</organism>
<gene>
    <name evidence="10" type="ORF">MN210_17865</name>
</gene>
<dbReference type="InterPro" id="IPR051084">
    <property type="entry name" value="H+-coupled_symporters"/>
</dbReference>
<evidence type="ECO:0000256" key="2">
    <source>
        <dbReference type="ARBA" id="ARBA00022448"/>
    </source>
</evidence>
<dbReference type="Pfam" id="PF07690">
    <property type="entry name" value="MFS_1"/>
    <property type="match status" value="1"/>
</dbReference>
<accession>A0AAU6PVS1</accession>
<feature type="transmembrane region" description="Helical" evidence="8">
    <location>
        <begin position="325"/>
        <end position="344"/>
    </location>
</feature>
<evidence type="ECO:0000313" key="10">
    <source>
        <dbReference type="EMBL" id="WXX24532.1"/>
    </source>
</evidence>
<keyword evidence="2" id="KW-0813">Transport</keyword>
<dbReference type="InterPro" id="IPR020846">
    <property type="entry name" value="MFS_dom"/>
</dbReference>
<dbReference type="Proteomes" id="UP000829560">
    <property type="component" value="Chromosome"/>
</dbReference>
<feature type="domain" description="Major facilitator superfamily (MFS) profile" evidence="9">
    <location>
        <begin position="31"/>
        <end position="439"/>
    </location>
</feature>
<name>A0AAU6PVS1_9GAMM</name>
<evidence type="ECO:0000256" key="1">
    <source>
        <dbReference type="ARBA" id="ARBA00004651"/>
    </source>
</evidence>
<feature type="transmembrane region" description="Helical" evidence="8">
    <location>
        <begin position="292"/>
        <end position="316"/>
    </location>
</feature>
<keyword evidence="4 8" id="KW-0812">Transmembrane</keyword>
<evidence type="ECO:0000256" key="7">
    <source>
        <dbReference type="ARBA" id="ARBA00023136"/>
    </source>
</evidence>
<dbReference type="InterPro" id="IPR036259">
    <property type="entry name" value="MFS_trans_sf"/>
</dbReference>
<evidence type="ECO:0000256" key="4">
    <source>
        <dbReference type="ARBA" id="ARBA00022692"/>
    </source>
</evidence>
<dbReference type="InterPro" id="IPR011701">
    <property type="entry name" value="MFS"/>
</dbReference>
<keyword evidence="3" id="KW-1003">Cell membrane</keyword>
<dbReference type="PANTHER" id="PTHR43528">
    <property type="entry name" value="ALPHA-KETOGLUTARATE PERMEASE"/>
    <property type="match status" value="1"/>
</dbReference>
<dbReference type="SUPFAM" id="SSF103473">
    <property type="entry name" value="MFS general substrate transporter"/>
    <property type="match status" value="1"/>
</dbReference>
<feature type="transmembrane region" description="Helical" evidence="8">
    <location>
        <begin position="258"/>
        <end position="280"/>
    </location>
</feature>
<feature type="transmembrane region" description="Helical" evidence="8">
    <location>
        <begin position="32"/>
        <end position="50"/>
    </location>
</feature>
<dbReference type="Gene3D" id="1.20.1250.20">
    <property type="entry name" value="MFS general substrate transporter like domains"/>
    <property type="match status" value="1"/>
</dbReference>
<evidence type="ECO:0000256" key="6">
    <source>
        <dbReference type="ARBA" id="ARBA00022989"/>
    </source>
</evidence>
<proteinExistence type="predicted"/>
<evidence type="ECO:0000313" key="11">
    <source>
        <dbReference type="Proteomes" id="UP000829560"/>
    </source>
</evidence>
<feature type="transmembrane region" description="Helical" evidence="8">
    <location>
        <begin position="70"/>
        <end position="92"/>
    </location>
</feature>